<comment type="caution">
    <text evidence="2">The sequence shown here is derived from an EMBL/GenBank/DDBJ whole genome shotgun (WGS) entry which is preliminary data.</text>
</comment>
<evidence type="ECO:0000256" key="1">
    <source>
        <dbReference type="SAM" id="MobiDB-lite"/>
    </source>
</evidence>
<dbReference type="AlphaFoldDB" id="A0AA40AUD3"/>
<feature type="region of interest" description="Disordered" evidence="1">
    <location>
        <begin position="83"/>
        <end position="116"/>
    </location>
</feature>
<keyword evidence="3" id="KW-1185">Reference proteome</keyword>
<gene>
    <name evidence="2" type="ORF">B0T26DRAFT_205836</name>
</gene>
<sequence length="253" mass="27123">MIRAKQRARPICLSSGSQAEAEARQTLAISCRTNSLCLGYLPKQAAPFPRVDSLVRAGAGKAGWLARWLVKPSRVKVAKALTVPSRHGPLHRSQSKTGSARPNRGPTVRSQSGTHGAFSRYQSRLPCRGGRAGPGRACCCGFLFFSFRLIFFPRRPCTAHPPSSRLKVSQSATFIRFRASPHPRAQCVCPHGCFLSRPVRSCHVLSCPVCHGPLGAPAPAPAPRLAVLNVQWCAVCPAGERAPAACSVLSCPI</sequence>
<accession>A0AA40AUD3</accession>
<protein>
    <submittedName>
        <fullName evidence="2">Uncharacterized protein</fullName>
    </submittedName>
</protein>
<dbReference type="EMBL" id="JAUIRO010000003">
    <property type="protein sequence ID" value="KAK0722169.1"/>
    <property type="molecule type" value="Genomic_DNA"/>
</dbReference>
<proteinExistence type="predicted"/>
<organism evidence="2 3">
    <name type="scientific">Lasiosphaeria miniovina</name>
    <dbReference type="NCBI Taxonomy" id="1954250"/>
    <lineage>
        <taxon>Eukaryota</taxon>
        <taxon>Fungi</taxon>
        <taxon>Dikarya</taxon>
        <taxon>Ascomycota</taxon>
        <taxon>Pezizomycotina</taxon>
        <taxon>Sordariomycetes</taxon>
        <taxon>Sordariomycetidae</taxon>
        <taxon>Sordariales</taxon>
        <taxon>Lasiosphaeriaceae</taxon>
        <taxon>Lasiosphaeria</taxon>
    </lineage>
</organism>
<dbReference type="RefSeq" id="XP_060298093.1">
    <property type="nucleotide sequence ID" value="XM_060433767.1"/>
</dbReference>
<dbReference type="GeneID" id="85317037"/>
<name>A0AA40AUD3_9PEZI</name>
<dbReference type="Proteomes" id="UP001172101">
    <property type="component" value="Unassembled WGS sequence"/>
</dbReference>
<reference evidence="2" key="1">
    <citation type="submission" date="2023-06" db="EMBL/GenBank/DDBJ databases">
        <title>Genome-scale phylogeny and comparative genomics of the fungal order Sordariales.</title>
        <authorList>
            <consortium name="Lawrence Berkeley National Laboratory"/>
            <person name="Hensen N."/>
            <person name="Bonometti L."/>
            <person name="Westerberg I."/>
            <person name="Brannstrom I.O."/>
            <person name="Guillou S."/>
            <person name="Cros-Aarteil S."/>
            <person name="Calhoun S."/>
            <person name="Haridas S."/>
            <person name="Kuo A."/>
            <person name="Mondo S."/>
            <person name="Pangilinan J."/>
            <person name="Riley R."/>
            <person name="LaButti K."/>
            <person name="Andreopoulos B."/>
            <person name="Lipzen A."/>
            <person name="Chen C."/>
            <person name="Yanf M."/>
            <person name="Daum C."/>
            <person name="Ng V."/>
            <person name="Clum A."/>
            <person name="Steindorff A."/>
            <person name="Ohm R."/>
            <person name="Martin F."/>
            <person name="Silar P."/>
            <person name="Natvig D."/>
            <person name="Lalanne C."/>
            <person name="Gautier V."/>
            <person name="Ament-velasquez S.L."/>
            <person name="Kruys A."/>
            <person name="Hutchinson M.I."/>
            <person name="Powell A.J."/>
            <person name="Barry K."/>
            <person name="Miller A.N."/>
            <person name="Grigoriev I.V."/>
            <person name="Debuchy R."/>
            <person name="Gladieux P."/>
            <person name="Thoren M.H."/>
            <person name="Johannesson H."/>
        </authorList>
    </citation>
    <scope>NUCLEOTIDE SEQUENCE</scope>
    <source>
        <strain evidence="2">SMH2392-1A</strain>
    </source>
</reference>
<evidence type="ECO:0000313" key="3">
    <source>
        <dbReference type="Proteomes" id="UP001172101"/>
    </source>
</evidence>
<evidence type="ECO:0000313" key="2">
    <source>
        <dbReference type="EMBL" id="KAK0722169.1"/>
    </source>
</evidence>